<dbReference type="Gene3D" id="3.40.640.10">
    <property type="entry name" value="Type I PLP-dependent aspartate aminotransferase-like (Major domain)"/>
    <property type="match status" value="1"/>
</dbReference>
<dbReference type="PANTHER" id="PTHR43713:SF3">
    <property type="entry name" value="GLUTAMATE-1-SEMIALDEHYDE 2,1-AMINOMUTASE 1, CHLOROPLASTIC-RELATED"/>
    <property type="match status" value="1"/>
</dbReference>
<dbReference type="STRING" id="1441469.A0A225AL83"/>
<dbReference type="InterPro" id="IPR015424">
    <property type="entry name" value="PyrdxlP-dep_Trfase"/>
</dbReference>
<dbReference type="InterPro" id="IPR005814">
    <property type="entry name" value="Aminotrans_3"/>
</dbReference>
<comment type="similarity">
    <text evidence="3">Belongs to the class-III pyridoxal-phosphate-dependent aminotransferase family.</text>
</comment>
<reference evidence="4 5" key="1">
    <citation type="submission" date="2015-06" db="EMBL/GenBank/DDBJ databases">
        <title>Talaromyces atroroseus IBT 11181 draft genome.</title>
        <authorList>
            <person name="Rasmussen K.B."/>
            <person name="Rasmussen S."/>
            <person name="Petersen B."/>
            <person name="Sicheritz-Ponten T."/>
            <person name="Mortensen U.H."/>
            <person name="Thrane U."/>
        </authorList>
    </citation>
    <scope>NUCLEOTIDE SEQUENCE [LARGE SCALE GENOMIC DNA]</scope>
    <source>
        <strain evidence="4 5">IBT 11181</strain>
    </source>
</reference>
<dbReference type="AlphaFoldDB" id="A0A225AL83"/>
<dbReference type="Proteomes" id="UP000214365">
    <property type="component" value="Unassembled WGS sequence"/>
</dbReference>
<dbReference type="GO" id="GO:0030170">
    <property type="term" value="F:pyridoxal phosphate binding"/>
    <property type="evidence" value="ECO:0007669"/>
    <property type="project" value="InterPro"/>
</dbReference>
<evidence type="ECO:0008006" key="6">
    <source>
        <dbReference type="Google" id="ProtNLM"/>
    </source>
</evidence>
<evidence type="ECO:0000256" key="1">
    <source>
        <dbReference type="ARBA" id="ARBA00001933"/>
    </source>
</evidence>
<dbReference type="GeneID" id="31004654"/>
<comment type="cofactor">
    <cofactor evidence="1">
        <name>pyridoxal 5'-phosphate</name>
        <dbReference type="ChEBI" id="CHEBI:597326"/>
    </cofactor>
</comment>
<protein>
    <recommendedName>
        <fullName evidence="6">Aminotransferase</fullName>
    </recommendedName>
</protein>
<evidence type="ECO:0000256" key="2">
    <source>
        <dbReference type="ARBA" id="ARBA00022898"/>
    </source>
</evidence>
<dbReference type="Pfam" id="PF00202">
    <property type="entry name" value="Aminotran_3"/>
    <property type="match status" value="1"/>
</dbReference>
<gene>
    <name evidence="4" type="ORF">UA08_04899</name>
</gene>
<evidence type="ECO:0000256" key="3">
    <source>
        <dbReference type="RuleBase" id="RU003560"/>
    </source>
</evidence>
<dbReference type="SUPFAM" id="SSF53383">
    <property type="entry name" value="PLP-dependent transferases"/>
    <property type="match status" value="1"/>
</dbReference>
<keyword evidence="5" id="KW-1185">Reference proteome</keyword>
<dbReference type="RefSeq" id="XP_020120284.1">
    <property type="nucleotide sequence ID" value="XM_020267219.1"/>
</dbReference>
<dbReference type="EMBL" id="LFMY01000006">
    <property type="protein sequence ID" value="OKL60163.1"/>
    <property type="molecule type" value="Genomic_DNA"/>
</dbReference>
<dbReference type="Gene3D" id="3.90.1150.10">
    <property type="entry name" value="Aspartate Aminotransferase, domain 1"/>
    <property type="match status" value="1"/>
</dbReference>
<accession>A0A225AL83</accession>
<organism evidence="4 5">
    <name type="scientific">Talaromyces atroroseus</name>
    <dbReference type="NCBI Taxonomy" id="1441469"/>
    <lineage>
        <taxon>Eukaryota</taxon>
        <taxon>Fungi</taxon>
        <taxon>Dikarya</taxon>
        <taxon>Ascomycota</taxon>
        <taxon>Pezizomycotina</taxon>
        <taxon>Eurotiomycetes</taxon>
        <taxon>Eurotiomycetidae</taxon>
        <taxon>Eurotiales</taxon>
        <taxon>Trichocomaceae</taxon>
        <taxon>Talaromyces</taxon>
        <taxon>Talaromyces sect. Trachyspermi</taxon>
    </lineage>
</organism>
<comment type="caution">
    <text evidence="4">The sequence shown here is derived from an EMBL/GenBank/DDBJ whole genome shotgun (WGS) entry which is preliminary data.</text>
</comment>
<dbReference type="InterPro" id="IPR015421">
    <property type="entry name" value="PyrdxlP-dep_Trfase_major"/>
</dbReference>
<dbReference type="OrthoDB" id="425114at2759"/>
<evidence type="ECO:0000313" key="5">
    <source>
        <dbReference type="Proteomes" id="UP000214365"/>
    </source>
</evidence>
<dbReference type="InterPro" id="IPR015422">
    <property type="entry name" value="PyrdxlP-dep_Trfase_small"/>
</dbReference>
<dbReference type="GO" id="GO:0008483">
    <property type="term" value="F:transaminase activity"/>
    <property type="evidence" value="ECO:0007669"/>
    <property type="project" value="InterPro"/>
</dbReference>
<evidence type="ECO:0000313" key="4">
    <source>
        <dbReference type="EMBL" id="OKL60163.1"/>
    </source>
</evidence>
<keyword evidence="2 3" id="KW-0663">Pyridoxal phosphate</keyword>
<name>A0A225AL83_TALAT</name>
<proteinExistence type="inferred from homology"/>
<sequence length="459" mass="49896">MASTASTTVVLPAKIPLQLRDAAEPEELEEHLGQAERNYAARNPASKAAHEEALTVMPGGNTRSVLYSRPFPICMNRGVGNQLFDLDGHQYLDMLGEMTAGVYGHSHEIIRHALISTFDNVGVNIGAHTRGEVKLASLLCERFPCIEQLRFCNSGTEANLYALAIARRVTGKRKVIAFRGGYHGGVIGFAHGVGENNVDPQDWVLGTYNDEEALRDLFEANCDDVAAVIVEGMQGSGGCLPASLSFLQKIQSYASTHGIVFILDEVMTSRLHPSGLQGKYGLRPDLTTLGKTIGGGLSIGAFGGRKDFLETCDPRQSTALPHSGTFNNNTLAMEAGYAGLSKIYTPEATIALNGLGDSLRMKLQAVTKATKIVVTGIGAVLSFHFMDNGVVPSCERDIEQHAIPMLRRLLWFWCIERGYWIAERGMLSLVMGTRMSDVDSFVVVVEHFIATHKSLLQLE</sequence>
<dbReference type="PANTHER" id="PTHR43713">
    <property type="entry name" value="GLUTAMATE-1-SEMIALDEHYDE 2,1-AMINOMUTASE"/>
    <property type="match status" value="1"/>
</dbReference>